<name>A0A6M9PKF7_9BURK</name>
<dbReference type="EMBL" id="CP028941">
    <property type="protein sequence ID" value="QKM62654.1"/>
    <property type="molecule type" value="Genomic_DNA"/>
</dbReference>
<dbReference type="AlphaFoldDB" id="A0A6M9PKF7"/>
<protein>
    <recommendedName>
        <fullName evidence="3">Nucleotidyl transferase AbiEii toxin, Type IV TA system</fullName>
    </recommendedName>
</protein>
<evidence type="ECO:0000313" key="2">
    <source>
        <dbReference type="Proteomes" id="UP000500806"/>
    </source>
</evidence>
<keyword evidence="2" id="KW-1185">Reference proteome</keyword>
<dbReference type="RefSeq" id="WP_173942816.1">
    <property type="nucleotide sequence ID" value="NZ_CBCSCD010000001.1"/>
</dbReference>
<gene>
    <name evidence="1" type="ORF">DCO16_06030</name>
</gene>
<reference evidence="1 2" key="1">
    <citation type="submission" date="2018-04" db="EMBL/GenBank/DDBJ databases">
        <title>Polynucleobacter sp. LimPoW16 genome.</title>
        <authorList>
            <person name="Hahn M.W."/>
        </authorList>
    </citation>
    <scope>NUCLEOTIDE SEQUENCE [LARGE SCALE GENOMIC DNA]</scope>
    <source>
        <strain evidence="1 2">LimPoW16</strain>
    </source>
</reference>
<dbReference type="KEGG" id="pani:DCO16_06030"/>
<accession>A0A6M9PKF7</accession>
<evidence type="ECO:0008006" key="3">
    <source>
        <dbReference type="Google" id="ProtNLM"/>
    </source>
</evidence>
<organism evidence="1 2">
    <name type="scientific">Polynucleobacter antarcticus</name>
    <dbReference type="NCBI Taxonomy" id="1743162"/>
    <lineage>
        <taxon>Bacteria</taxon>
        <taxon>Pseudomonadati</taxon>
        <taxon>Pseudomonadota</taxon>
        <taxon>Betaproteobacteria</taxon>
        <taxon>Burkholderiales</taxon>
        <taxon>Burkholderiaceae</taxon>
        <taxon>Polynucleobacter</taxon>
    </lineage>
</organism>
<evidence type="ECO:0000313" key="1">
    <source>
        <dbReference type="EMBL" id="QKM62654.1"/>
    </source>
</evidence>
<sequence>MAGPVGLELFQNTFRGHENQFVLIGGMATYLATEEAGLPLGRVTKDLDIVLIVEALDVNFAKSFWSFIKAGIYENKMKGDDGRQFYRFSQPQASGYPKEIELFSRKQDILVDGEPGDITPITFDDEVSSLSAILLDEDYYGLIRSGMRDGVCWADASILIPLKAKAWLDLRQRGESGVAIDSKKIRKHLRDVVLLLATIPENQKIAIPASIQVDIKQFLAQAAKEAVDIKELGHAKSVTYSQVLDQLRATFL</sequence>
<dbReference type="Proteomes" id="UP000500806">
    <property type="component" value="Chromosome"/>
</dbReference>
<proteinExistence type="predicted"/>